<dbReference type="GO" id="GO:0006397">
    <property type="term" value="P:mRNA processing"/>
    <property type="evidence" value="ECO:0007669"/>
    <property type="project" value="UniProtKB-KW"/>
</dbReference>
<comment type="similarity">
    <text evidence="2">Belongs to the SMN family.</text>
</comment>
<keyword evidence="3" id="KW-0507">mRNA processing</keyword>
<evidence type="ECO:0000256" key="3">
    <source>
        <dbReference type="ARBA" id="ARBA00022664"/>
    </source>
</evidence>
<feature type="compositionally biased region" description="Basic and acidic residues" evidence="6">
    <location>
        <begin position="46"/>
        <end position="61"/>
    </location>
</feature>
<gene>
    <name evidence="7" type="primary">smn1</name>
    <name evidence="7" type="ORF">SOMG_01688</name>
</gene>
<feature type="compositionally biased region" description="Basic and acidic residues" evidence="6">
    <location>
        <begin position="82"/>
        <end position="94"/>
    </location>
</feature>
<dbReference type="Pfam" id="PF20635">
    <property type="entry name" value="SMN_YG-box"/>
    <property type="match status" value="1"/>
</dbReference>
<proteinExistence type="inferred from homology"/>
<organism evidence="7 8">
    <name type="scientific">Schizosaccharomyces osmophilus</name>
    <dbReference type="NCBI Taxonomy" id="2545709"/>
    <lineage>
        <taxon>Eukaryota</taxon>
        <taxon>Fungi</taxon>
        <taxon>Dikarya</taxon>
        <taxon>Ascomycota</taxon>
        <taxon>Taphrinomycotina</taxon>
        <taxon>Schizosaccharomycetes</taxon>
        <taxon>Schizosaccharomycetales</taxon>
        <taxon>Schizosaccharomycetaceae</taxon>
        <taxon>Schizosaccharomyces</taxon>
    </lineage>
</organism>
<dbReference type="RefSeq" id="XP_056036418.1">
    <property type="nucleotide sequence ID" value="XM_056180481.1"/>
</dbReference>
<keyword evidence="5" id="KW-0539">Nucleus</keyword>
<evidence type="ECO:0000256" key="2">
    <source>
        <dbReference type="ARBA" id="ARBA00005371"/>
    </source>
</evidence>
<sequence>MDLQKEVWDDSELRNAYETALAEYKKYHSLEAEKSQAQAQSPEGSQQEKQETTAVDHKHENASAAESNTNLVEEEQMEKDDEDHTSQHPSHEAENGVSNISIPLSANSEHPSTIPPPPPILGLTYDETYRRLLMSWYYAGYYAGLAQGMHQSQS</sequence>
<evidence type="ECO:0000256" key="4">
    <source>
        <dbReference type="ARBA" id="ARBA00023187"/>
    </source>
</evidence>
<dbReference type="CDD" id="cd22852">
    <property type="entry name" value="SMN_C"/>
    <property type="match status" value="1"/>
</dbReference>
<evidence type="ECO:0000313" key="7">
    <source>
        <dbReference type="EMBL" id="WBW72175.1"/>
    </source>
</evidence>
<dbReference type="GO" id="GO:0005634">
    <property type="term" value="C:nucleus"/>
    <property type="evidence" value="ECO:0007669"/>
    <property type="project" value="UniProtKB-SubCell"/>
</dbReference>
<dbReference type="EMBL" id="CP115611">
    <property type="protein sequence ID" value="WBW72175.1"/>
    <property type="molecule type" value="Genomic_DNA"/>
</dbReference>
<dbReference type="InterPro" id="IPR040424">
    <property type="entry name" value="Smn1"/>
</dbReference>
<evidence type="ECO:0000256" key="5">
    <source>
        <dbReference type="ARBA" id="ARBA00023242"/>
    </source>
</evidence>
<dbReference type="PANTHER" id="PTHR39267">
    <property type="entry name" value="SURVIVAL MOTOR NEURON-LIKE PROTEIN 1"/>
    <property type="match status" value="1"/>
</dbReference>
<dbReference type="GO" id="GO:0008380">
    <property type="term" value="P:RNA splicing"/>
    <property type="evidence" value="ECO:0007669"/>
    <property type="project" value="UniProtKB-KW"/>
</dbReference>
<protein>
    <submittedName>
        <fullName evidence="7">SMN complex subunit Smn1/Gem1</fullName>
    </submittedName>
</protein>
<name>A0AAE9WAA7_9SCHI</name>
<evidence type="ECO:0000256" key="1">
    <source>
        <dbReference type="ARBA" id="ARBA00004123"/>
    </source>
</evidence>
<accession>A0AAE9WAA7</accession>
<comment type="subcellular location">
    <subcellularLocation>
        <location evidence="1">Nucleus</location>
    </subcellularLocation>
</comment>
<dbReference type="CDD" id="cd22851">
    <property type="entry name" value="SMN_N"/>
    <property type="match status" value="1"/>
</dbReference>
<dbReference type="InterPro" id="IPR047313">
    <property type="entry name" value="SMN_C"/>
</dbReference>
<keyword evidence="4" id="KW-0508">mRNA splicing</keyword>
<dbReference type="AlphaFoldDB" id="A0AAE9WAA7"/>
<feature type="compositionally biased region" description="Polar residues" evidence="6">
    <location>
        <begin position="35"/>
        <end position="45"/>
    </location>
</feature>
<dbReference type="KEGG" id="som:SOMG_01688"/>
<dbReference type="PANTHER" id="PTHR39267:SF1">
    <property type="entry name" value="SURVIVAL MOTOR NEURON PROTEIN"/>
    <property type="match status" value="1"/>
</dbReference>
<feature type="compositionally biased region" description="Acidic residues" evidence="6">
    <location>
        <begin position="72"/>
        <end position="81"/>
    </location>
</feature>
<feature type="compositionally biased region" description="Polar residues" evidence="6">
    <location>
        <begin position="96"/>
        <end position="111"/>
    </location>
</feature>
<reference evidence="7 8" key="1">
    <citation type="journal article" date="2023" name="G3 (Bethesda)">
        <title>A high-quality reference genome for the fission yeast Schizosaccharomyces osmophilus.</title>
        <authorList>
            <person name="Jia G.S."/>
            <person name="Zhang W.C."/>
            <person name="Liang Y."/>
            <person name="Liu X.H."/>
            <person name="Rhind N."/>
            <person name="Pidoux A."/>
            <person name="Brysch-Herzberg M."/>
            <person name="Du L.L."/>
        </authorList>
    </citation>
    <scope>NUCLEOTIDE SEQUENCE [LARGE SCALE GENOMIC DNA]</scope>
    <source>
        <strain evidence="7 8">CBS 15793</strain>
    </source>
</reference>
<dbReference type="Proteomes" id="UP001212411">
    <property type="component" value="Chromosome 1"/>
</dbReference>
<evidence type="ECO:0000313" key="8">
    <source>
        <dbReference type="Proteomes" id="UP001212411"/>
    </source>
</evidence>
<keyword evidence="8" id="KW-1185">Reference proteome</keyword>
<evidence type="ECO:0000256" key="6">
    <source>
        <dbReference type="SAM" id="MobiDB-lite"/>
    </source>
</evidence>
<dbReference type="GeneID" id="80875170"/>
<feature type="region of interest" description="Disordered" evidence="6">
    <location>
        <begin position="31"/>
        <end position="120"/>
    </location>
</feature>